<evidence type="ECO:0000313" key="2">
    <source>
        <dbReference type="EMBL" id="KAG9441516.1"/>
    </source>
</evidence>
<name>A0AAV7DZC2_ARIFI</name>
<sequence>MATSKDCRVMRLVGNQSPQTVTQETSNLDCISVVVALTSRDVETDKSPQWFVSCCRTPGKPHRQQDFLYPFILNDCNKKGKKKNAHEIVDSDTTDSKSTGTNADKLSS</sequence>
<protein>
    <submittedName>
        <fullName evidence="2">Uncharacterized protein</fullName>
    </submittedName>
</protein>
<reference evidence="2 3" key="1">
    <citation type="submission" date="2021-07" db="EMBL/GenBank/DDBJ databases">
        <title>The Aristolochia fimbriata genome: insights into angiosperm evolution, floral development and chemical biosynthesis.</title>
        <authorList>
            <person name="Jiao Y."/>
        </authorList>
    </citation>
    <scope>NUCLEOTIDE SEQUENCE [LARGE SCALE GENOMIC DNA]</scope>
    <source>
        <strain evidence="2">IBCAS-2021</strain>
        <tissue evidence="2">Leaf</tissue>
    </source>
</reference>
<evidence type="ECO:0000256" key="1">
    <source>
        <dbReference type="SAM" id="MobiDB-lite"/>
    </source>
</evidence>
<gene>
    <name evidence="2" type="ORF">H6P81_017370</name>
</gene>
<organism evidence="2 3">
    <name type="scientific">Aristolochia fimbriata</name>
    <name type="common">White veined hardy Dutchman's pipe vine</name>
    <dbReference type="NCBI Taxonomy" id="158543"/>
    <lineage>
        <taxon>Eukaryota</taxon>
        <taxon>Viridiplantae</taxon>
        <taxon>Streptophyta</taxon>
        <taxon>Embryophyta</taxon>
        <taxon>Tracheophyta</taxon>
        <taxon>Spermatophyta</taxon>
        <taxon>Magnoliopsida</taxon>
        <taxon>Magnoliidae</taxon>
        <taxon>Piperales</taxon>
        <taxon>Aristolochiaceae</taxon>
        <taxon>Aristolochia</taxon>
    </lineage>
</organism>
<dbReference type="EMBL" id="JAINDJ010000007">
    <property type="protein sequence ID" value="KAG9441516.1"/>
    <property type="molecule type" value="Genomic_DNA"/>
</dbReference>
<feature type="region of interest" description="Disordered" evidence="1">
    <location>
        <begin position="83"/>
        <end position="108"/>
    </location>
</feature>
<comment type="caution">
    <text evidence="2">The sequence shown here is derived from an EMBL/GenBank/DDBJ whole genome shotgun (WGS) entry which is preliminary data.</text>
</comment>
<evidence type="ECO:0000313" key="3">
    <source>
        <dbReference type="Proteomes" id="UP000825729"/>
    </source>
</evidence>
<dbReference type="Proteomes" id="UP000825729">
    <property type="component" value="Unassembled WGS sequence"/>
</dbReference>
<keyword evidence="3" id="KW-1185">Reference proteome</keyword>
<accession>A0AAV7DZC2</accession>
<proteinExistence type="predicted"/>
<dbReference type="AlphaFoldDB" id="A0AAV7DZC2"/>